<accession>A0A0A8Y6F5</accession>
<proteinExistence type="predicted"/>
<protein>
    <submittedName>
        <fullName evidence="1">Uncharacterized protein</fullName>
    </submittedName>
</protein>
<evidence type="ECO:0000313" key="1">
    <source>
        <dbReference type="EMBL" id="JAD21629.1"/>
    </source>
</evidence>
<reference evidence="1" key="2">
    <citation type="journal article" date="2015" name="Data Brief">
        <title>Shoot transcriptome of the giant reed, Arundo donax.</title>
        <authorList>
            <person name="Barrero R.A."/>
            <person name="Guerrero F.D."/>
            <person name="Moolhuijzen P."/>
            <person name="Goolsby J.A."/>
            <person name="Tidwell J."/>
            <person name="Bellgard S.E."/>
            <person name="Bellgard M.I."/>
        </authorList>
    </citation>
    <scope>NUCLEOTIDE SEQUENCE</scope>
    <source>
        <tissue evidence="1">Shoot tissue taken approximately 20 cm above the soil surface</tissue>
    </source>
</reference>
<reference evidence="1" key="1">
    <citation type="submission" date="2014-09" db="EMBL/GenBank/DDBJ databases">
        <authorList>
            <person name="Magalhaes I.L.F."/>
            <person name="Oliveira U."/>
            <person name="Santos F.R."/>
            <person name="Vidigal T.H.D.A."/>
            <person name="Brescovit A.D."/>
            <person name="Santos A.J."/>
        </authorList>
    </citation>
    <scope>NUCLEOTIDE SEQUENCE</scope>
    <source>
        <tissue evidence="1">Shoot tissue taken approximately 20 cm above the soil surface</tissue>
    </source>
</reference>
<sequence length="49" mass="5603">MQYQMGNCLYTVLVMVTRALSSIDQLRIVFVACSTTSLRKLDFQSLLIM</sequence>
<dbReference type="EMBL" id="GBRH01276266">
    <property type="protein sequence ID" value="JAD21629.1"/>
    <property type="molecule type" value="Transcribed_RNA"/>
</dbReference>
<organism evidence="1">
    <name type="scientific">Arundo donax</name>
    <name type="common">Giant reed</name>
    <name type="synonym">Donax arundinaceus</name>
    <dbReference type="NCBI Taxonomy" id="35708"/>
    <lineage>
        <taxon>Eukaryota</taxon>
        <taxon>Viridiplantae</taxon>
        <taxon>Streptophyta</taxon>
        <taxon>Embryophyta</taxon>
        <taxon>Tracheophyta</taxon>
        <taxon>Spermatophyta</taxon>
        <taxon>Magnoliopsida</taxon>
        <taxon>Liliopsida</taxon>
        <taxon>Poales</taxon>
        <taxon>Poaceae</taxon>
        <taxon>PACMAD clade</taxon>
        <taxon>Arundinoideae</taxon>
        <taxon>Arundineae</taxon>
        <taxon>Arundo</taxon>
    </lineage>
</organism>
<dbReference type="AlphaFoldDB" id="A0A0A8Y6F5"/>
<name>A0A0A8Y6F5_ARUDO</name>